<evidence type="ECO:0000313" key="1">
    <source>
        <dbReference type="EMBL" id="PNS19628.1"/>
    </source>
</evidence>
<evidence type="ECO:0000313" key="2">
    <source>
        <dbReference type="Proteomes" id="UP000243797"/>
    </source>
</evidence>
<dbReference type="EMBL" id="NKHZ01000031">
    <property type="protein sequence ID" value="PNS19628.1"/>
    <property type="molecule type" value="Genomic_DNA"/>
</dbReference>
<protein>
    <submittedName>
        <fullName evidence="1">Uncharacterized protein</fullName>
    </submittedName>
</protein>
<comment type="caution">
    <text evidence="1">The sequence shown here is derived from an EMBL/GenBank/DDBJ whole genome shotgun (WGS) entry which is preliminary data.</text>
</comment>
<dbReference type="InParanoid" id="A0A2K1QX44"/>
<reference evidence="1 2" key="1">
    <citation type="submission" date="2017-06" db="EMBL/GenBank/DDBJ databases">
        <title>Draft genome sequence of a variant of Elsinoe murrayae.</title>
        <authorList>
            <person name="Cheng Q."/>
        </authorList>
    </citation>
    <scope>NUCLEOTIDE SEQUENCE [LARGE SCALE GENOMIC DNA]</scope>
    <source>
        <strain evidence="1 2">CQ-2017a</strain>
    </source>
</reference>
<gene>
    <name evidence="1" type="ORF">CAC42_7472</name>
</gene>
<accession>A0A2K1QX44</accession>
<dbReference type="AlphaFoldDB" id="A0A2K1QX44"/>
<keyword evidence="2" id="KW-1185">Reference proteome</keyword>
<proteinExistence type="predicted"/>
<organism evidence="1 2">
    <name type="scientific">Sphaceloma murrayae</name>
    <dbReference type="NCBI Taxonomy" id="2082308"/>
    <lineage>
        <taxon>Eukaryota</taxon>
        <taxon>Fungi</taxon>
        <taxon>Dikarya</taxon>
        <taxon>Ascomycota</taxon>
        <taxon>Pezizomycotina</taxon>
        <taxon>Dothideomycetes</taxon>
        <taxon>Dothideomycetidae</taxon>
        <taxon>Myriangiales</taxon>
        <taxon>Elsinoaceae</taxon>
        <taxon>Sphaceloma</taxon>
    </lineage>
</organism>
<name>A0A2K1QX44_9PEZI</name>
<dbReference type="Proteomes" id="UP000243797">
    <property type="component" value="Unassembled WGS sequence"/>
</dbReference>
<sequence>MSLVRFLSNMQLRWKTVSHPHPDLPFRFLDLPPEVRSMTYPFLLPGRGQYTIYLGCTSRARNGYRVTWRLIGPEGSRPPTFYFLASSCKTIYTDAIAMLYHTFHVEIGALDRGKGFLPALTRAPMTSFFHTTHSLTLFLPLADHTAETLTRTMETFEWGRQLVAVTVMWRVIKQNTQVIEQNRKETEKLLALAKQELTKVWKKIEFPGTIAVRTEGEQHLNRFQRNYGDDDFRKLMLSGENERRAKMGINVVAW</sequence>